<dbReference type="InterPro" id="IPR001480">
    <property type="entry name" value="Bulb-type_lectin_dom"/>
</dbReference>
<dbReference type="PANTHER" id="PTHR32444">
    <property type="entry name" value="BULB-TYPE LECTIN DOMAIN-CONTAINING PROTEIN"/>
    <property type="match status" value="1"/>
</dbReference>
<accession>A0ABR0W5S3</accession>
<dbReference type="CDD" id="cd00028">
    <property type="entry name" value="B_lectin"/>
    <property type="match status" value="1"/>
</dbReference>
<name>A0ABR0W5S3_REHGL</name>
<keyword evidence="3" id="KW-0732">Signal</keyword>
<comment type="function">
    <text evidence="1">Involved in sporophytic self-incompatibility system (the inability of flowering plants to achieve self-fertilization).</text>
</comment>
<evidence type="ECO:0000256" key="4">
    <source>
        <dbReference type="ARBA" id="ARBA00023157"/>
    </source>
</evidence>
<proteinExistence type="predicted"/>
<dbReference type="PROSITE" id="PS01186">
    <property type="entry name" value="EGF_2"/>
    <property type="match status" value="1"/>
</dbReference>
<dbReference type="EMBL" id="JABTTQ020000013">
    <property type="protein sequence ID" value="KAK6142490.1"/>
    <property type="molecule type" value="Genomic_DNA"/>
</dbReference>
<dbReference type="PROSITE" id="PS50026">
    <property type="entry name" value="EGF_3"/>
    <property type="match status" value="1"/>
</dbReference>
<sequence length="439" mass="49406">MHSPSILLFFFITIIIFFIYSLKCEARDSINVRNPLNGSGDTLVSAGKRFQLGFFTPEGNNQKNNNRYVGIWYYNSSPRTVVWVANRDKPLSDSCGVFGLDVDGNLKVWCSNNGTVFPITSLEKSSTFNRTLQLLDSGNLILFDGTNRDVWQSFEVPTDTFLPGMKMKDNIKLTSWIGPSDPGTGNFTFQADQGVYTIQNRSTVHWKSGEPGTLSMYNNDLPYVVAQMLSDSDKGLDQKRNGSSNRFIPFPNYTRVWDYNNSRLLMNSSGHIQYYYFSRGNWSLLWSEPENRCSVYDACGKFATCNVKNERICQCLPGFRPASDGCERESSKICNAHQSTDQKDVFLNVSLMNVVGRATQFNRAEKEADCKAECLSNCKCEAYSYTGVNTGDRETGNAAAKCWIWTSDLANLRQGYADVRLRLSVRVPSSAIGDSFVFH</sequence>
<dbReference type="CDD" id="cd01098">
    <property type="entry name" value="PAN_AP_plant"/>
    <property type="match status" value="1"/>
</dbReference>
<dbReference type="InterPro" id="IPR003609">
    <property type="entry name" value="Pan_app"/>
</dbReference>
<keyword evidence="5" id="KW-0325">Glycoprotein</keyword>
<evidence type="ECO:0000256" key="7">
    <source>
        <dbReference type="ARBA" id="ARBA00048679"/>
    </source>
</evidence>
<feature type="transmembrane region" description="Helical" evidence="9">
    <location>
        <begin position="6"/>
        <end position="23"/>
    </location>
</feature>
<keyword evidence="9" id="KW-0472">Membrane</keyword>
<dbReference type="InterPro" id="IPR035446">
    <property type="entry name" value="SLSG/EP1"/>
</dbReference>
<dbReference type="InterPro" id="IPR036426">
    <property type="entry name" value="Bulb-type_lectin_dom_sf"/>
</dbReference>
<keyword evidence="4" id="KW-1015">Disulfide bond</keyword>
<evidence type="ECO:0000256" key="2">
    <source>
        <dbReference type="ARBA" id="ARBA00012513"/>
    </source>
</evidence>
<comment type="catalytic activity">
    <reaction evidence="7">
        <text>L-seryl-[protein] + ATP = O-phospho-L-seryl-[protein] + ADP + H(+)</text>
        <dbReference type="Rhea" id="RHEA:17989"/>
        <dbReference type="Rhea" id="RHEA-COMP:9863"/>
        <dbReference type="Rhea" id="RHEA-COMP:11604"/>
        <dbReference type="ChEBI" id="CHEBI:15378"/>
        <dbReference type="ChEBI" id="CHEBI:29999"/>
        <dbReference type="ChEBI" id="CHEBI:30616"/>
        <dbReference type="ChEBI" id="CHEBI:83421"/>
        <dbReference type="ChEBI" id="CHEBI:456216"/>
        <dbReference type="EC" id="2.7.11.1"/>
    </reaction>
</comment>
<dbReference type="PIRSF" id="PIRSF002686">
    <property type="entry name" value="SLG"/>
    <property type="match status" value="1"/>
</dbReference>
<dbReference type="SUPFAM" id="SSF51110">
    <property type="entry name" value="alpha-D-mannose-specific plant lectins"/>
    <property type="match status" value="1"/>
</dbReference>
<feature type="domain" description="Apple" evidence="12">
    <location>
        <begin position="334"/>
        <end position="428"/>
    </location>
</feature>
<evidence type="ECO:0000259" key="12">
    <source>
        <dbReference type="PROSITE" id="PS50948"/>
    </source>
</evidence>
<evidence type="ECO:0000256" key="9">
    <source>
        <dbReference type="SAM" id="Phobius"/>
    </source>
</evidence>
<evidence type="ECO:0000256" key="3">
    <source>
        <dbReference type="ARBA" id="ARBA00022729"/>
    </source>
</evidence>
<dbReference type="PROSITE" id="PS50948">
    <property type="entry name" value="PAN"/>
    <property type="match status" value="1"/>
</dbReference>
<dbReference type="Proteomes" id="UP001318860">
    <property type="component" value="Unassembled WGS sequence"/>
</dbReference>
<protein>
    <recommendedName>
        <fullName evidence="2">non-specific serine/threonine protein kinase</fullName>
        <ecNumber evidence="2">2.7.11.1</ecNumber>
    </recommendedName>
</protein>
<dbReference type="PROSITE" id="PS50927">
    <property type="entry name" value="BULB_LECTIN"/>
    <property type="match status" value="1"/>
</dbReference>
<keyword evidence="8" id="KW-0245">EGF-like domain</keyword>
<organism evidence="13 14">
    <name type="scientific">Rehmannia glutinosa</name>
    <name type="common">Chinese foxglove</name>
    <dbReference type="NCBI Taxonomy" id="99300"/>
    <lineage>
        <taxon>Eukaryota</taxon>
        <taxon>Viridiplantae</taxon>
        <taxon>Streptophyta</taxon>
        <taxon>Embryophyta</taxon>
        <taxon>Tracheophyta</taxon>
        <taxon>Spermatophyta</taxon>
        <taxon>Magnoliopsida</taxon>
        <taxon>eudicotyledons</taxon>
        <taxon>Gunneridae</taxon>
        <taxon>Pentapetalae</taxon>
        <taxon>asterids</taxon>
        <taxon>lamiids</taxon>
        <taxon>Lamiales</taxon>
        <taxon>Orobanchaceae</taxon>
        <taxon>Rehmannieae</taxon>
        <taxon>Rehmannia</taxon>
    </lineage>
</organism>
<reference evidence="13 14" key="1">
    <citation type="journal article" date="2021" name="Comput. Struct. Biotechnol. J.">
        <title>De novo genome assembly of the potent medicinal plant Rehmannia glutinosa using nanopore technology.</title>
        <authorList>
            <person name="Ma L."/>
            <person name="Dong C."/>
            <person name="Song C."/>
            <person name="Wang X."/>
            <person name="Zheng X."/>
            <person name="Niu Y."/>
            <person name="Chen S."/>
            <person name="Feng W."/>
        </authorList>
    </citation>
    <scope>NUCLEOTIDE SEQUENCE [LARGE SCALE GENOMIC DNA]</scope>
    <source>
        <strain evidence="13">DH-2019</strain>
    </source>
</reference>
<comment type="catalytic activity">
    <reaction evidence="6">
        <text>L-threonyl-[protein] + ATP = O-phospho-L-threonyl-[protein] + ADP + H(+)</text>
        <dbReference type="Rhea" id="RHEA:46608"/>
        <dbReference type="Rhea" id="RHEA-COMP:11060"/>
        <dbReference type="Rhea" id="RHEA-COMP:11605"/>
        <dbReference type="ChEBI" id="CHEBI:15378"/>
        <dbReference type="ChEBI" id="CHEBI:30013"/>
        <dbReference type="ChEBI" id="CHEBI:30616"/>
        <dbReference type="ChEBI" id="CHEBI:61977"/>
        <dbReference type="ChEBI" id="CHEBI:456216"/>
        <dbReference type="EC" id="2.7.11.1"/>
    </reaction>
</comment>
<evidence type="ECO:0000256" key="5">
    <source>
        <dbReference type="ARBA" id="ARBA00023180"/>
    </source>
</evidence>
<evidence type="ECO:0000259" key="11">
    <source>
        <dbReference type="PROSITE" id="PS50927"/>
    </source>
</evidence>
<dbReference type="PANTHER" id="PTHR32444:SF235">
    <property type="entry name" value="OS01G0783900 PROTEIN"/>
    <property type="match status" value="1"/>
</dbReference>
<keyword evidence="14" id="KW-1185">Reference proteome</keyword>
<dbReference type="InterPro" id="IPR000858">
    <property type="entry name" value="S_locus_glycoprot_dom"/>
</dbReference>
<evidence type="ECO:0000313" key="13">
    <source>
        <dbReference type="EMBL" id="KAK6142490.1"/>
    </source>
</evidence>
<gene>
    <name evidence="13" type="ORF">DH2020_022838</name>
</gene>
<dbReference type="Gene3D" id="2.90.10.10">
    <property type="entry name" value="Bulb-type lectin domain"/>
    <property type="match status" value="1"/>
</dbReference>
<evidence type="ECO:0000256" key="1">
    <source>
        <dbReference type="ARBA" id="ARBA00003061"/>
    </source>
</evidence>
<dbReference type="Pfam" id="PF08276">
    <property type="entry name" value="PAN_2"/>
    <property type="match status" value="1"/>
</dbReference>
<dbReference type="Pfam" id="PF01453">
    <property type="entry name" value="B_lectin"/>
    <property type="match status" value="1"/>
</dbReference>
<feature type="domain" description="Bulb-type lectin" evidence="11">
    <location>
        <begin position="28"/>
        <end position="155"/>
    </location>
</feature>
<comment type="caution">
    <text evidence="13">The sequence shown here is derived from an EMBL/GenBank/DDBJ whole genome shotgun (WGS) entry which is preliminary data.</text>
</comment>
<evidence type="ECO:0000313" key="14">
    <source>
        <dbReference type="Proteomes" id="UP001318860"/>
    </source>
</evidence>
<evidence type="ECO:0000256" key="8">
    <source>
        <dbReference type="PROSITE-ProRule" id="PRU00076"/>
    </source>
</evidence>
<keyword evidence="9" id="KW-0812">Transmembrane</keyword>
<dbReference type="SMART" id="SM00108">
    <property type="entry name" value="B_lectin"/>
    <property type="match status" value="1"/>
</dbReference>
<dbReference type="Pfam" id="PF00954">
    <property type="entry name" value="S_locus_glycop"/>
    <property type="match status" value="1"/>
</dbReference>
<feature type="domain" description="EGF-like" evidence="10">
    <location>
        <begin position="289"/>
        <end position="327"/>
    </location>
</feature>
<keyword evidence="9" id="KW-1133">Transmembrane helix</keyword>
<dbReference type="EC" id="2.7.11.1" evidence="2"/>
<comment type="caution">
    <text evidence="8">Lacks conserved residue(s) required for the propagation of feature annotation.</text>
</comment>
<dbReference type="InterPro" id="IPR000742">
    <property type="entry name" value="EGF"/>
</dbReference>
<evidence type="ECO:0000256" key="6">
    <source>
        <dbReference type="ARBA" id="ARBA00047899"/>
    </source>
</evidence>
<evidence type="ECO:0000259" key="10">
    <source>
        <dbReference type="PROSITE" id="PS50026"/>
    </source>
</evidence>